<protein>
    <submittedName>
        <fullName evidence="1">Autophagy-related protein 18c</fullName>
    </submittedName>
</protein>
<organism evidence="1 2">
    <name type="scientific">Camellia lanceoleosa</name>
    <dbReference type="NCBI Taxonomy" id="1840588"/>
    <lineage>
        <taxon>Eukaryota</taxon>
        <taxon>Viridiplantae</taxon>
        <taxon>Streptophyta</taxon>
        <taxon>Embryophyta</taxon>
        <taxon>Tracheophyta</taxon>
        <taxon>Spermatophyta</taxon>
        <taxon>Magnoliopsida</taxon>
        <taxon>eudicotyledons</taxon>
        <taxon>Gunneridae</taxon>
        <taxon>Pentapetalae</taxon>
        <taxon>asterids</taxon>
        <taxon>Ericales</taxon>
        <taxon>Theaceae</taxon>
        <taxon>Camellia</taxon>
    </lineage>
</organism>
<name>A0ACC0FND0_9ERIC</name>
<reference evidence="1 2" key="1">
    <citation type="journal article" date="2022" name="Plant J.">
        <title>Chromosome-level genome of Camellia lanceoleosa provides a valuable resource for understanding genome evolution and self-incompatibility.</title>
        <authorList>
            <person name="Gong W."/>
            <person name="Xiao S."/>
            <person name="Wang L."/>
            <person name="Liao Z."/>
            <person name="Chang Y."/>
            <person name="Mo W."/>
            <person name="Hu G."/>
            <person name="Li W."/>
            <person name="Zhao G."/>
            <person name="Zhu H."/>
            <person name="Hu X."/>
            <person name="Ji K."/>
            <person name="Xiang X."/>
            <person name="Song Q."/>
            <person name="Yuan D."/>
            <person name="Jin S."/>
            <person name="Zhang L."/>
        </authorList>
    </citation>
    <scope>NUCLEOTIDE SEQUENCE [LARGE SCALE GENOMIC DNA]</scope>
    <source>
        <strain evidence="1">SQ_2022a</strain>
    </source>
</reference>
<evidence type="ECO:0000313" key="1">
    <source>
        <dbReference type="EMBL" id="KAI7988941.1"/>
    </source>
</evidence>
<comment type="caution">
    <text evidence="1">The sequence shown here is derived from an EMBL/GenBank/DDBJ whole genome shotgun (WGS) entry which is preliminary data.</text>
</comment>
<dbReference type="Proteomes" id="UP001060215">
    <property type="component" value="Chromosome 14"/>
</dbReference>
<dbReference type="EMBL" id="CM045771">
    <property type="protein sequence ID" value="KAI7988941.1"/>
    <property type="molecule type" value="Genomic_DNA"/>
</dbReference>
<gene>
    <name evidence="1" type="ORF">LOK49_LG13G02511</name>
</gene>
<proteinExistence type="predicted"/>
<keyword evidence="2" id="KW-1185">Reference proteome</keyword>
<accession>A0ACC0FND0</accession>
<sequence>MAYRIKPTSCSSVCDNVKHLCIAWKVWDNVSIRSEMKRVGVSKEPGCSWSKSRTILTFSIRETCLHVQEGGKVVSLLGELEKRMKERGYVGGSVGLVFVEVEEETKEEMVGLHGERLAFDFGLLSMREGKGGPRARHRYAEEWKKHIFLSSGCGKGLIYLFDCCSNPEMVSHNSSSLDALISPSISANPGSSLSFMKGVLPKYFSSEWSFAQFHLPEYTKFIAAFGSQNTVIIVGMDGRKWLESTQQNLCSY</sequence>
<evidence type="ECO:0000313" key="2">
    <source>
        <dbReference type="Proteomes" id="UP001060215"/>
    </source>
</evidence>